<sequence>MSIIFAMLTSITTLIFLDAADKVRAALALGSRSRPARGLRRGGVAGGDGGLGRPTCILRDEAGGAAAAEIVGKLGETAAEDDEGASEGGRGEEEPAARRRVSGRGGERARLHAE</sequence>
<feature type="chain" id="PRO_5042905195" evidence="2">
    <location>
        <begin position="26"/>
        <end position="114"/>
    </location>
</feature>
<keyword evidence="4" id="KW-1185">Reference proteome</keyword>
<feature type="region of interest" description="Disordered" evidence="1">
    <location>
        <begin position="73"/>
        <end position="114"/>
    </location>
</feature>
<keyword evidence="2" id="KW-0732">Signal</keyword>
<gene>
    <name evidence="3" type="ORF">Syun_015378</name>
</gene>
<comment type="caution">
    <text evidence="3">The sequence shown here is derived from an EMBL/GenBank/DDBJ whole genome shotgun (WGS) entry which is preliminary data.</text>
</comment>
<dbReference type="Proteomes" id="UP001420932">
    <property type="component" value="Unassembled WGS sequence"/>
</dbReference>
<evidence type="ECO:0000256" key="1">
    <source>
        <dbReference type="SAM" id="MobiDB-lite"/>
    </source>
</evidence>
<proteinExistence type="predicted"/>
<dbReference type="EMBL" id="JBBNAF010000006">
    <property type="protein sequence ID" value="KAK9136048.1"/>
    <property type="molecule type" value="Genomic_DNA"/>
</dbReference>
<evidence type="ECO:0000313" key="4">
    <source>
        <dbReference type="Proteomes" id="UP001420932"/>
    </source>
</evidence>
<evidence type="ECO:0000256" key="2">
    <source>
        <dbReference type="SAM" id="SignalP"/>
    </source>
</evidence>
<dbReference type="AlphaFoldDB" id="A0AAP0JL27"/>
<feature type="signal peptide" evidence="2">
    <location>
        <begin position="1"/>
        <end position="25"/>
    </location>
</feature>
<name>A0AAP0JL27_9MAGN</name>
<evidence type="ECO:0000313" key="3">
    <source>
        <dbReference type="EMBL" id="KAK9136048.1"/>
    </source>
</evidence>
<protein>
    <submittedName>
        <fullName evidence="3">Uncharacterized protein</fullName>
    </submittedName>
</protein>
<organism evidence="3 4">
    <name type="scientific">Stephania yunnanensis</name>
    <dbReference type="NCBI Taxonomy" id="152371"/>
    <lineage>
        <taxon>Eukaryota</taxon>
        <taxon>Viridiplantae</taxon>
        <taxon>Streptophyta</taxon>
        <taxon>Embryophyta</taxon>
        <taxon>Tracheophyta</taxon>
        <taxon>Spermatophyta</taxon>
        <taxon>Magnoliopsida</taxon>
        <taxon>Ranunculales</taxon>
        <taxon>Menispermaceae</taxon>
        <taxon>Menispermoideae</taxon>
        <taxon>Cissampelideae</taxon>
        <taxon>Stephania</taxon>
    </lineage>
</organism>
<accession>A0AAP0JL27</accession>
<reference evidence="3 4" key="1">
    <citation type="submission" date="2024-01" db="EMBL/GenBank/DDBJ databases">
        <title>Genome assemblies of Stephania.</title>
        <authorList>
            <person name="Yang L."/>
        </authorList>
    </citation>
    <scope>NUCLEOTIDE SEQUENCE [LARGE SCALE GENOMIC DNA]</scope>
    <source>
        <strain evidence="3">YNDBR</strain>
        <tissue evidence="3">Leaf</tissue>
    </source>
</reference>
<feature type="compositionally biased region" description="Basic and acidic residues" evidence="1">
    <location>
        <begin position="105"/>
        <end position="114"/>
    </location>
</feature>